<feature type="domain" description="Activator of Hsp90 ATPase homologue 1/2-like C-terminal" evidence="2">
    <location>
        <begin position="13"/>
        <end position="128"/>
    </location>
</feature>
<evidence type="ECO:0000256" key="1">
    <source>
        <dbReference type="ARBA" id="ARBA00006817"/>
    </source>
</evidence>
<dbReference type="InterPro" id="IPR023393">
    <property type="entry name" value="START-like_dom_sf"/>
</dbReference>
<comment type="caution">
    <text evidence="3">The sequence shown here is derived from an EMBL/GenBank/DDBJ whole genome shotgun (WGS) entry which is preliminary data.</text>
</comment>
<dbReference type="AlphaFoldDB" id="A0A328TWG1"/>
<proteinExistence type="inferred from homology"/>
<reference evidence="3 4" key="1">
    <citation type="submission" date="2018-06" db="EMBL/GenBank/DDBJ databases">
        <title>Paenibacillus montanisoli sp. nov., isolated from mountain area soil.</title>
        <authorList>
            <person name="Wu M."/>
        </authorList>
    </citation>
    <scope>NUCLEOTIDE SEQUENCE [LARGE SCALE GENOMIC DNA]</scope>
    <source>
        <strain evidence="3 4">RA17</strain>
    </source>
</reference>
<protein>
    <recommendedName>
        <fullName evidence="2">Activator of Hsp90 ATPase homologue 1/2-like C-terminal domain-containing protein</fullName>
    </recommendedName>
</protein>
<organism evidence="3 4">
    <name type="scientific">Paenibacillus montanisoli</name>
    <dbReference type="NCBI Taxonomy" id="2081970"/>
    <lineage>
        <taxon>Bacteria</taxon>
        <taxon>Bacillati</taxon>
        <taxon>Bacillota</taxon>
        <taxon>Bacilli</taxon>
        <taxon>Bacillales</taxon>
        <taxon>Paenibacillaceae</taxon>
        <taxon>Paenibacillus</taxon>
    </lineage>
</organism>
<dbReference type="InterPro" id="IPR013538">
    <property type="entry name" value="ASHA1/2-like_C"/>
</dbReference>
<sequence length="129" mass="13824">MTAAIHQEVTFSASPAKIYEILTSSAQFSQATGGAPADIGTEAGSTFSCFGGMIEGRHVELLPGKRIVQAWRAANWPAGVYSIVKFELTEQDGGTLLIFDHTGYPEGQGEHLASGWHANYWGPIEKLLA</sequence>
<accession>A0A328TWG1</accession>
<dbReference type="OrthoDB" id="337378at2"/>
<evidence type="ECO:0000259" key="2">
    <source>
        <dbReference type="Pfam" id="PF08327"/>
    </source>
</evidence>
<dbReference type="CDD" id="cd08892">
    <property type="entry name" value="SRPBCC_Aha1"/>
    <property type="match status" value="1"/>
</dbReference>
<comment type="similarity">
    <text evidence="1">Belongs to the AHA1 family.</text>
</comment>
<gene>
    <name evidence="3" type="ORF">DL346_21910</name>
</gene>
<evidence type="ECO:0000313" key="4">
    <source>
        <dbReference type="Proteomes" id="UP000249260"/>
    </source>
</evidence>
<dbReference type="Pfam" id="PF08327">
    <property type="entry name" value="AHSA1"/>
    <property type="match status" value="1"/>
</dbReference>
<dbReference type="SUPFAM" id="SSF55961">
    <property type="entry name" value="Bet v1-like"/>
    <property type="match status" value="1"/>
</dbReference>
<keyword evidence="4" id="KW-1185">Reference proteome</keyword>
<dbReference type="EMBL" id="QLUW01000004">
    <property type="protein sequence ID" value="RAP74700.1"/>
    <property type="molecule type" value="Genomic_DNA"/>
</dbReference>
<evidence type="ECO:0000313" key="3">
    <source>
        <dbReference type="EMBL" id="RAP74700.1"/>
    </source>
</evidence>
<name>A0A328TWG1_9BACL</name>
<dbReference type="RefSeq" id="WP_112884488.1">
    <property type="nucleotide sequence ID" value="NZ_QLUW01000004.1"/>
</dbReference>
<dbReference type="Proteomes" id="UP000249260">
    <property type="component" value="Unassembled WGS sequence"/>
</dbReference>
<dbReference type="Gene3D" id="3.30.530.20">
    <property type="match status" value="1"/>
</dbReference>